<evidence type="ECO:0000313" key="8">
    <source>
        <dbReference type="Proteomes" id="UP000244855"/>
    </source>
</evidence>
<feature type="region of interest" description="Disordered" evidence="6">
    <location>
        <begin position="1"/>
        <end position="117"/>
    </location>
</feature>
<evidence type="ECO:0000313" key="7">
    <source>
        <dbReference type="EMBL" id="PVH96388.1"/>
    </source>
</evidence>
<evidence type="ECO:0000256" key="2">
    <source>
        <dbReference type="ARBA" id="ARBA00010239"/>
    </source>
</evidence>
<keyword evidence="3" id="KW-0805">Transcription regulation</keyword>
<feature type="compositionally biased region" description="Polar residues" evidence="6">
    <location>
        <begin position="1"/>
        <end position="18"/>
    </location>
</feature>
<organism evidence="7 8">
    <name type="scientific">Periconia macrospinosa</name>
    <dbReference type="NCBI Taxonomy" id="97972"/>
    <lineage>
        <taxon>Eukaryota</taxon>
        <taxon>Fungi</taxon>
        <taxon>Dikarya</taxon>
        <taxon>Ascomycota</taxon>
        <taxon>Pezizomycotina</taxon>
        <taxon>Dothideomycetes</taxon>
        <taxon>Pleosporomycetidae</taxon>
        <taxon>Pleosporales</taxon>
        <taxon>Massarineae</taxon>
        <taxon>Periconiaceae</taxon>
        <taxon>Periconia</taxon>
    </lineage>
</organism>
<feature type="compositionally biased region" description="Pro residues" evidence="6">
    <location>
        <begin position="684"/>
        <end position="693"/>
    </location>
</feature>
<reference evidence="7 8" key="1">
    <citation type="journal article" date="2018" name="Sci. Rep.">
        <title>Comparative genomics provides insights into the lifestyle and reveals functional heterogeneity of dark septate endophytic fungi.</title>
        <authorList>
            <person name="Knapp D.G."/>
            <person name="Nemeth J.B."/>
            <person name="Barry K."/>
            <person name="Hainaut M."/>
            <person name="Henrissat B."/>
            <person name="Johnson J."/>
            <person name="Kuo A."/>
            <person name="Lim J.H.P."/>
            <person name="Lipzen A."/>
            <person name="Nolan M."/>
            <person name="Ohm R.A."/>
            <person name="Tamas L."/>
            <person name="Grigoriev I.V."/>
            <person name="Spatafora J.W."/>
            <person name="Nagy L.G."/>
            <person name="Kovacs G.M."/>
        </authorList>
    </citation>
    <scope>NUCLEOTIDE SEQUENCE [LARGE SCALE GENOMIC DNA]</scope>
    <source>
        <strain evidence="7 8">DSE2036</strain>
    </source>
</reference>
<keyword evidence="4" id="KW-0804">Transcription</keyword>
<dbReference type="GO" id="GO:0006338">
    <property type="term" value="P:chromatin remodeling"/>
    <property type="evidence" value="ECO:0007669"/>
    <property type="project" value="InterPro"/>
</dbReference>
<feature type="compositionally biased region" description="Basic and acidic residues" evidence="6">
    <location>
        <begin position="560"/>
        <end position="576"/>
    </location>
</feature>
<comment type="similarity">
    <text evidence="2">Belongs to the SNF5 family.</text>
</comment>
<dbReference type="EMBL" id="KZ805466">
    <property type="protein sequence ID" value="PVH96388.1"/>
    <property type="molecule type" value="Genomic_DNA"/>
</dbReference>
<evidence type="ECO:0000256" key="6">
    <source>
        <dbReference type="SAM" id="MobiDB-lite"/>
    </source>
</evidence>
<comment type="subcellular location">
    <subcellularLocation>
        <location evidence="1">Nucleus</location>
    </subcellularLocation>
</comment>
<feature type="compositionally biased region" description="Low complexity" evidence="6">
    <location>
        <begin position="516"/>
        <end position="551"/>
    </location>
</feature>
<feature type="compositionally biased region" description="Basic residues" evidence="6">
    <location>
        <begin position="88"/>
        <end position="100"/>
    </location>
</feature>
<dbReference type="Proteomes" id="UP000244855">
    <property type="component" value="Unassembled WGS sequence"/>
</dbReference>
<dbReference type="GO" id="GO:0000228">
    <property type="term" value="C:nuclear chromosome"/>
    <property type="evidence" value="ECO:0007669"/>
    <property type="project" value="InterPro"/>
</dbReference>
<feature type="compositionally biased region" description="Pro residues" evidence="6">
    <location>
        <begin position="656"/>
        <end position="665"/>
    </location>
</feature>
<feature type="compositionally biased region" description="Low complexity" evidence="6">
    <location>
        <begin position="639"/>
        <end position="655"/>
    </location>
</feature>
<proteinExistence type="inferred from homology"/>
<feature type="compositionally biased region" description="Basic and acidic residues" evidence="6">
    <location>
        <begin position="104"/>
        <end position="114"/>
    </location>
</feature>
<feature type="compositionally biased region" description="Acidic residues" evidence="6">
    <location>
        <begin position="501"/>
        <end position="512"/>
    </location>
</feature>
<feature type="region of interest" description="Disordered" evidence="6">
    <location>
        <begin position="435"/>
        <end position="456"/>
    </location>
</feature>
<evidence type="ECO:0000256" key="3">
    <source>
        <dbReference type="ARBA" id="ARBA00023015"/>
    </source>
</evidence>
<evidence type="ECO:0000256" key="5">
    <source>
        <dbReference type="ARBA" id="ARBA00023242"/>
    </source>
</evidence>
<feature type="region of interest" description="Disordered" evidence="6">
    <location>
        <begin position="613"/>
        <end position="693"/>
    </location>
</feature>
<dbReference type="STRING" id="97972.A0A2V1DEA4"/>
<name>A0A2V1DEA4_9PLEO</name>
<keyword evidence="8" id="KW-1185">Reference proteome</keyword>
<dbReference type="PANTHER" id="PTHR10019">
    <property type="entry name" value="SNF5"/>
    <property type="match status" value="1"/>
</dbReference>
<evidence type="ECO:0000256" key="1">
    <source>
        <dbReference type="ARBA" id="ARBA00004123"/>
    </source>
</evidence>
<sequence length="800" mass="88864">MTSTGTDSPSGASTNAVQQPDAPTPTTVDGPQPASDANTLIREGKIKAKAMLAASGVNVDGETTDASNARTEMGSPALEGAVSGASPSRKRSRSGSRRPSHASTQDKAEQERQRQKAQLYRMIQRDLAGSAAVVERDTLAGELIKEIKNEQRYFQEIRQHNPALVFGYGYSGYGNGVTDTPRGFVLQYPDHRRPPGNRSARRLHLNKEQIISQSEQIEELVPVRLDIELDKIKLRDTFTWNLHDRWTTTELFAEHLVEDFQLPPEIREHVKQKVNHEIQEQLTDFYPHAFFDDESLDPHLPYSAYKNDEMRVLIKLNITIGQHTLVDQFEWEMNNPLNSPEEFATQMAADLSLSGEFTTSIAHSIREQCQMFTKSLYITGHPFDGRPIEDVDIRDNLLTSPIPSVFRPMQIAKDFTPFLYELSEADLERNEVSIMREQRRQKRSVNRRGGPALPDLKDKLRTVRTLLVSSVLPGTAETLEESRLFKAVRKAREGRRRGVDEDSSESDSDESIMDSPAPAQTTGGTARTRGMRGAATAAQAALRSAAGRSATPEITSLQQHESRTARQLRYDAREESVATEPSSLIVKLRISPAKFKEWVKDPKAFLKAASSTPLMAPTPLPARNAPVTSSMPPPPSPAVPARSTPAPAASPAENSPNPPPTPSPAPQTSQTWKYTEDGRTDAPWPVPPTNQHALPPPPPWLRDALQDLRESFPGEMFEAMMRYSIVDTKTGNSVKLDTVDSTSPLPAGYKALYLPRIRCMDCPGKLYNAGPEHTVGNFQMHLNNRVHRSNVERRTARTSS</sequence>
<dbReference type="OrthoDB" id="515064at2759"/>
<feature type="region of interest" description="Disordered" evidence="6">
    <location>
        <begin position="489"/>
        <end position="580"/>
    </location>
</feature>
<gene>
    <name evidence="7" type="ORF">DM02DRAFT_123511</name>
</gene>
<dbReference type="InterPro" id="IPR006939">
    <property type="entry name" value="SNF5"/>
</dbReference>
<evidence type="ECO:0000256" key="4">
    <source>
        <dbReference type="ARBA" id="ARBA00023163"/>
    </source>
</evidence>
<keyword evidence="5" id="KW-0539">Nucleus</keyword>
<protein>
    <submittedName>
        <fullName evidence="7">SNF5-domain-containing protein</fullName>
    </submittedName>
</protein>
<dbReference type="Pfam" id="PF04855">
    <property type="entry name" value="SNF5"/>
    <property type="match status" value="1"/>
</dbReference>
<accession>A0A2V1DEA4</accession>
<dbReference type="AlphaFoldDB" id="A0A2V1DEA4"/>